<proteinExistence type="predicted"/>
<dbReference type="AlphaFoldDB" id="A0ABD2WIB7"/>
<accession>A0ABD2WIB7</accession>
<gene>
    <name evidence="1" type="ORF">TKK_012748</name>
</gene>
<evidence type="ECO:0000313" key="1">
    <source>
        <dbReference type="EMBL" id="KAL3392698.1"/>
    </source>
</evidence>
<reference evidence="1 2" key="1">
    <citation type="journal article" date="2024" name="bioRxiv">
        <title>A reference genome for Trichogramma kaykai: A tiny desert-dwelling parasitoid wasp with competing sex-ratio distorters.</title>
        <authorList>
            <person name="Culotta J."/>
            <person name="Lindsey A.R."/>
        </authorList>
    </citation>
    <scope>NUCLEOTIDE SEQUENCE [LARGE SCALE GENOMIC DNA]</scope>
    <source>
        <strain evidence="1 2">KSX58</strain>
    </source>
</reference>
<organism evidence="1 2">
    <name type="scientific">Trichogramma kaykai</name>
    <dbReference type="NCBI Taxonomy" id="54128"/>
    <lineage>
        <taxon>Eukaryota</taxon>
        <taxon>Metazoa</taxon>
        <taxon>Ecdysozoa</taxon>
        <taxon>Arthropoda</taxon>
        <taxon>Hexapoda</taxon>
        <taxon>Insecta</taxon>
        <taxon>Pterygota</taxon>
        <taxon>Neoptera</taxon>
        <taxon>Endopterygota</taxon>
        <taxon>Hymenoptera</taxon>
        <taxon>Apocrita</taxon>
        <taxon>Proctotrupomorpha</taxon>
        <taxon>Chalcidoidea</taxon>
        <taxon>Trichogrammatidae</taxon>
        <taxon>Trichogramma</taxon>
    </lineage>
</organism>
<sequence length="193" mass="22750">MDYYHAKSVSQTLVKYLTENDRICLVPFSVWPNFVKYQKIIFSLTLARHIHDTIQNRDGLPSASVAPIALYAAREKKRRPQRRCARLFLPALCHSRLSFTRRISAKFLCICERAQLRCQDPLDYARLSRARQYNIYSNTCGTFTSRCRLNFFVPSLFIFPTNYILRTIRVKKKKYEKKIMQSNLKLEANSRVL</sequence>
<dbReference type="Proteomes" id="UP001627154">
    <property type="component" value="Unassembled WGS sequence"/>
</dbReference>
<dbReference type="EMBL" id="JBJJXI010000102">
    <property type="protein sequence ID" value="KAL3392698.1"/>
    <property type="molecule type" value="Genomic_DNA"/>
</dbReference>
<evidence type="ECO:0000313" key="2">
    <source>
        <dbReference type="Proteomes" id="UP001627154"/>
    </source>
</evidence>
<keyword evidence="2" id="KW-1185">Reference proteome</keyword>
<name>A0ABD2WIB7_9HYME</name>
<protein>
    <submittedName>
        <fullName evidence="1">Uncharacterized protein</fullName>
    </submittedName>
</protein>
<comment type="caution">
    <text evidence="1">The sequence shown here is derived from an EMBL/GenBank/DDBJ whole genome shotgun (WGS) entry which is preliminary data.</text>
</comment>